<dbReference type="PANTHER" id="PTHR33223">
    <property type="entry name" value="CCHC-TYPE DOMAIN-CONTAINING PROTEIN"/>
    <property type="match status" value="1"/>
</dbReference>
<keyword evidence="2" id="KW-1185">Reference proteome</keyword>
<organism evidence="1 2">
    <name type="scientific">Forsythia ovata</name>
    <dbReference type="NCBI Taxonomy" id="205694"/>
    <lineage>
        <taxon>Eukaryota</taxon>
        <taxon>Viridiplantae</taxon>
        <taxon>Streptophyta</taxon>
        <taxon>Embryophyta</taxon>
        <taxon>Tracheophyta</taxon>
        <taxon>Spermatophyta</taxon>
        <taxon>Magnoliopsida</taxon>
        <taxon>eudicotyledons</taxon>
        <taxon>Gunneridae</taxon>
        <taxon>Pentapetalae</taxon>
        <taxon>asterids</taxon>
        <taxon>lamiids</taxon>
        <taxon>Lamiales</taxon>
        <taxon>Oleaceae</taxon>
        <taxon>Forsythieae</taxon>
        <taxon>Forsythia</taxon>
    </lineage>
</organism>
<name>A0ABD1R4I7_9LAMI</name>
<evidence type="ECO:0008006" key="3">
    <source>
        <dbReference type="Google" id="ProtNLM"/>
    </source>
</evidence>
<reference evidence="2" key="1">
    <citation type="submission" date="2024-07" db="EMBL/GenBank/DDBJ databases">
        <title>Two chromosome-level genome assemblies of Korean endemic species Abeliophyllum distichum and Forsythia ovata (Oleaceae).</title>
        <authorList>
            <person name="Jang H."/>
        </authorList>
    </citation>
    <scope>NUCLEOTIDE SEQUENCE [LARGE SCALE GENOMIC DNA]</scope>
</reference>
<accession>A0ABD1R4I7</accession>
<dbReference type="Proteomes" id="UP001604277">
    <property type="component" value="Unassembled WGS sequence"/>
</dbReference>
<evidence type="ECO:0000313" key="2">
    <source>
        <dbReference type="Proteomes" id="UP001604277"/>
    </source>
</evidence>
<sequence length="131" mass="15282">MTSTSHYSIPTNWENLLNEKVDEAIARRKNRRRSIYIKEDLFTEELMNVPLPLKFKEPTGDFDGTTDLIDHIRTFQDRVRLHSWPDAIVCRAFPMTFRKDARVWFDTLPLLSISSFSDFANNFATCFSSSA</sequence>
<protein>
    <recommendedName>
        <fullName evidence="3">Retrotransposon gag domain-containing protein</fullName>
    </recommendedName>
</protein>
<gene>
    <name evidence="1" type="ORF">Fot_44789</name>
</gene>
<dbReference type="PANTHER" id="PTHR33223:SF10">
    <property type="entry name" value="AMINOTRANSFERASE-LIKE PLANT MOBILE DOMAIN-CONTAINING PROTEIN"/>
    <property type="match status" value="1"/>
</dbReference>
<dbReference type="AlphaFoldDB" id="A0ABD1R4I7"/>
<dbReference type="EMBL" id="JBFOLJ010000013">
    <property type="protein sequence ID" value="KAL2483345.1"/>
    <property type="molecule type" value="Genomic_DNA"/>
</dbReference>
<evidence type="ECO:0000313" key="1">
    <source>
        <dbReference type="EMBL" id="KAL2483345.1"/>
    </source>
</evidence>
<comment type="caution">
    <text evidence="1">The sequence shown here is derived from an EMBL/GenBank/DDBJ whole genome shotgun (WGS) entry which is preliminary data.</text>
</comment>
<proteinExistence type="predicted"/>